<dbReference type="GO" id="GO:0016020">
    <property type="term" value="C:membrane"/>
    <property type="evidence" value="ECO:0007669"/>
    <property type="project" value="TreeGrafter"/>
</dbReference>
<dbReference type="STRING" id="55802.TBCH5v1_0502"/>
<dbReference type="PRINTS" id="PR00412">
    <property type="entry name" value="EPOXHYDRLASE"/>
</dbReference>
<keyword evidence="1 3" id="KW-0378">Hydrolase</keyword>
<reference evidence="3 4" key="1">
    <citation type="journal article" date="2016" name="Genome Announc.">
        <title>Complete genome sequence of the hyperthermophilic and piezophilic archaeon Thermococcus barophilus Ch5, capable of growth at the expense of hydrogenogenesis from carbon monoxide and formate.</title>
        <authorList>
            <person name="Oger P."/>
            <person name="Sokolova T.G."/>
            <person name="Kozhevnikova D.A."/>
            <person name="Taranov E.A."/>
            <person name="Vannier P."/>
            <person name="Lee H.S."/>
            <person name="Kwon K.K."/>
            <person name="Kang S.G."/>
            <person name="Lee J.H."/>
            <person name="Bonch-Osmolovskaya E.A."/>
            <person name="Lebedinsky A.V."/>
        </authorList>
    </citation>
    <scope>NUCLEOTIDE SEQUENCE [LARGE SCALE GENOMIC DNA]</scope>
    <source>
        <strain evidence="4">Ch5</strain>
    </source>
</reference>
<organism evidence="3 4">
    <name type="scientific">Thermococcus barophilus</name>
    <dbReference type="NCBI Taxonomy" id="55802"/>
    <lineage>
        <taxon>Archaea</taxon>
        <taxon>Methanobacteriati</taxon>
        <taxon>Methanobacteriota</taxon>
        <taxon>Thermococci</taxon>
        <taxon>Thermococcales</taxon>
        <taxon>Thermococcaceae</taxon>
        <taxon>Thermococcus</taxon>
    </lineage>
</organism>
<dbReference type="InterPro" id="IPR000639">
    <property type="entry name" value="Epox_hydrolase-like"/>
</dbReference>
<evidence type="ECO:0000313" key="3">
    <source>
        <dbReference type="EMBL" id="ALM74470.1"/>
    </source>
</evidence>
<gene>
    <name evidence="3" type="ORF">TBCH5v1_0502</name>
</gene>
<dbReference type="AlphaFoldDB" id="A0A0S1X9I8"/>
<dbReference type="InterPro" id="IPR000073">
    <property type="entry name" value="AB_hydrolase_1"/>
</dbReference>
<dbReference type="PANTHER" id="PTHR43798">
    <property type="entry name" value="MONOACYLGLYCEROL LIPASE"/>
    <property type="match status" value="1"/>
</dbReference>
<protein>
    <submittedName>
        <fullName evidence="3">Prolyl aminohydrolase</fullName>
        <ecNumber evidence="3">3.4.11.5</ecNumber>
    </submittedName>
</protein>
<evidence type="ECO:0000259" key="2">
    <source>
        <dbReference type="Pfam" id="PF00561"/>
    </source>
</evidence>
<dbReference type="EMBL" id="CP013050">
    <property type="protein sequence ID" value="ALM74470.1"/>
    <property type="molecule type" value="Genomic_DNA"/>
</dbReference>
<dbReference type="InterPro" id="IPR029058">
    <property type="entry name" value="AB_hydrolase_fold"/>
</dbReference>
<dbReference type="GO" id="GO:0004177">
    <property type="term" value="F:aminopeptidase activity"/>
    <property type="evidence" value="ECO:0007669"/>
    <property type="project" value="UniProtKB-KW"/>
</dbReference>
<name>A0A0S1X9I8_THEBA</name>
<keyword evidence="3" id="KW-0645">Protease</keyword>
<dbReference type="GeneID" id="26135786"/>
<evidence type="ECO:0000313" key="4">
    <source>
        <dbReference type="Proteomes" id="UP000066042"/>
    </source>
</evidence>
<dbReference type="InterPro" id="IPR050266">
    <property type="entry name" value="AB_hydrolase_sf"/>
</dbReference>
<dbReference type="PATRIC" id="fig|55802.8.peg.498"/>
<dbReference type="PANTHER" id="PTHR43798:SF31">
    <property type="entry name" value="AB HYDROLASE SUPERFAMILY PROTEIN YCLE"/>
    <property type="match status" value="1"/>
</dbReference>
<proteinExistence type="predicted"/>
<accession>A0A0S1X9I8</accession>
<dbReference type="SUPFAM" id="SSF53474">
    <property type="entry name" value="alpha/beta-Hydrolases"/>
    <property type="match status" value="1"/>
</dbReference>
<sequence>MPFIKVDGIKIHFYDSGKAVEENLPALLFLHGSPGQISNWKHILPCFEGSYRVVALDLRGYGKSDKPLNVALEDYIRDIDAIRSELGLENIVLIGHSFGAMIAIEYAARRHVNGVVLIGPVAYLKTDAIDKIIMHLPPAIWKPILFRSNPLTRRMYRKMFFSPSTPDEVFLEFMKDNKDYIESLPPQSFRYLIHLTGYNAKPSAERVKVPTLIIVGEDDVVTPPEYAKLIHKWVENSKLVIIPKAGHLVLYEKPEEICRLIKEFIKGAD</sequence>
<dbReference type="Proteomes" id="UP000066042">
    <property type="component" value="Chromosome"/>
</dbReference>
<dbReference type="PRINTS" id="PR00111">
    <property type="entry name" value="ABHYDROLASE"/>
</dbReference>
<dbReference type="Pfam" id="PF00561">
    <property type="entry name" value="Abhydrolase_1"/>
    <property type="match status" value="1"/>
</dbReference>
<evidence type="ECO:0000256" key="1">
    <source>
        <dbReference type="ARBA" id="ARBA00022801"/>
    </source>
</evidence>
<dbReference type="EC" id="3.4.11.5" evidence="3"/>
<dbReference type="RefSeq" id="WP_056933353.1">
    <property type="nucleotide sequence ID" value="NZ_CP013050.1"/>
</dbReference>
<dbReference type="Gene3D" id="3.40.50.1820">
    <property type="entry name" value="alpha/beta hydrolase"/>
    <property type="match status" value="1"/>
</dbReference>
<keyword evidence="3" id="KW-0031">Aminopeptidase</keyword>
<feature type="domain" description="AB hydrolase-1" evidence="2">
    <location>
        <begin position="25"/>
        <end position="254"/>
    </location>
</feature>